<keyword evidence="7" id="KW-1133">Transmembrane helix</keyword>
<dbReference type="Gene3D" id="1.50.40.10">
    <property type="entry name" value="Mitochondrial carrier domain"/>
    <property type="match status" value="1"/>
</dbReference>
<evidence type="ECO:0000256" key="4">
    <source>
        <dbReference type="ARBA" id="ARBA00022692"/>
    </source>
</evidence>
<dbReference type="GO" id="GO:0031966">
    <property type="term" value="C:mitochondrial membrane"/>
    <property type="evidence" value="ECO:0007669"/>
    <property type="project" value="UniProtKB-SubCell"/>
</dbReference>
<keyword evidence="6" id="KW-0999">Mitochondrion inner membrane</keyword>
<dbReference type="InterPro" id="IPR018108">
    <property type="entry name" value="MCP_transmembrane"/>
</dbReference>
<keyword evidence="8" id="KW-0496">Mitochondrion</keyword>
<protein>
    <recommendedName>
        <fullName evidence="14">Mitochondrial thiamine pyrophosphate carrier 1</fullName>
    </recommendedName>
</protein>
<keyword evidence="4 10" id="KW-0812">Transmembrane</keyword>
<keyword evidence="3 11" id="KW-0813">Transport</keyword>
<evidence type="ECO:0000256" key="2">
    <source>
        <dbReference type="ARBA" id="ARBA00006375"/>
    </source>
</evidence>
<evidence type="ECO:0000256" key="11">
    <source>
        <dbReference type="RuleBase" id="RU000488"/>
    </source>
</evidence>
<reference evidence="13" key="1">
    <citation type="journal article" date="2015" name="Genome Announc.">
        <title>Draft genome sequence of Talaromyces cellulolyticus strain Y-94, a source of lignocellulosic biomass-degrading enzymes.</title>
        <authorList>
            <person name="Fujii T."/>
            <person name="Koike H."/>
            <person name="Sawayama S."/>
            <person name="Yano S."/>
            <person name="Inoue H."/>
        </authorList>
    </citation>
    <scope>NUCLEOTIDE SEQUENCE [LARGE SCALE GENOMIC DNA]</scope>
    <source>
        <strain evidence="13">Y-94</strain>
    </source>
</reference>
<dbReference type="PANTHER" id="PTHR45788">
    <property type="entry name" value="SUCCINATE/FUMARATE MITOCHONDRIAL TRANSPORTER-RELATED"/>
    <property type="match status" value="1"/>
</dbReference>
<accession>A0A0B8N4U6</accession>
<dbReference type="PANTHER" id="PTHR45788:SF4">
    <property type="entry name" value="TRICARBOXYLATE TRANSPORT PROTEIN, MITOCHONDRIAL"/>
    <property type="match status" value="1"/>
</dbReference>
<dbReference type="Proteomes" id="UP000053095">
    <property type="component" value="Unassembled WGS sequence"/>
</dbReference>
<dbReference type="GO" id="GO:0071913">
    <property type="term" value="F:citrate secondary active transmembrane transporter activity"/>
    <property type="evidence" value="ECO:0007669"/>
    <property type="project" value="TreeGrafter"/>
</dbReference>
<evidence type="ECO:0000256" key="3">
    <source>
        <dbReference type="ARBA" id="ARBA00022448"/>
    </source>
</evidence>
<keyword evidence="13" id="KW-1185">Reference proteome</keyword>
<evidence type="ECO:0000256" key="7">
    <source>
        <dbReference type="ARBA" id="ARBA00022989"/>
    </source>
</evidence>
<proteinExistence type="inferred from homology"/>
<dbReference type="SUPFAM" id="SSF103506">
    <property type="entry name" value="Mitochondrial carrier"/>
    <property type="match status" value="1"/>
</dbReference>
<dbReference type="EMBL" id="DF933843">
    <property type="protein sequence ID" value="GAM43162.1"/>
    <property type="molecule type" value="Genomic_DNA"/>
</dbReference>
<evidence type="ECO:0000256" key="9">
    <source>
        <dbReference type="ARBA" id="ARBA00023136"/>
    </source>
</evidence>
<dbReference type="Pfam" id="PF00153">
    <property type="entry name" value="Mito_carr"/>
    <property type="match status" value="2"/>
</dbReference>
<comment type="subcellular location">
    <subcellularLocation>
        <location evidence="1">Mitochondrion membrane</location>
        <topology evidence="1">Multi-pass membrane protein</topology>
    </subcellularLocation>
</comment>
<evidence type="ECO:0000313" key="12">
    <source>
        <dbReference type="EMBL" id="GAM43162.1"/>
    </source>
</evidence>
<keyword evidence="5" id="KW-0677">Repeat</keyword>
<dbReference type="GO" id="GO:0006843">
    <property type="term" value="P:mitochondrial citrate transmembrane transport"/>
    <property type="evidence" value="ECO:0007669"/>
    <property type="project" value="TreeGrafter"/>
</dbReference>
<sequence>MENTSKKPREKMKGIPAIIAGACAGATEITVTYPFESAKTRSQLGSQVTGGTRPVAKIWTGLYDGYTAAVSGSMVKTAVQFSSYHAFASALSGPDGKLSSTQSMACGFAAGVTEAVVAVTPFECVKTKIIHARKVQDSRMSTVSGAILSILRDRGPKGFFTAVVPTTLRQSVNASIKFSTYHKLTELARKRYDQEGKGLSTLVSSAIGSATGFVSAFTTQPLDVVKTRYNPFLSFISVF</sequence>
<keyword evidence="9 10" id="KW-0472">Membrane</keyword>
<evidence type="ECO:0000313" key="13">
    <source>
        <dbReference type="Proteomes" id="UP000053095"/>
    </source>
</evidence>
<feature type="repeat" description="Solcar" evidence="10">
    <location>
        <begin position="101"/>
        <end position="187"/>
    </location>
</feature>
<dbReference type="InterPro" id="IPR023395">
    <property type="entry name" value="MCP_dom_sf"/>
</dbReference>
<evidence type="ECO:0000256" key="10">
    <source>
        <dbReference type="PROSITE-ProRule" id="PRU00282"/>
    </source>
</evidence>
<name>A0A0B8N4U6_TALPI</name>
<evidence type="ECO:0000256" key="6">
    <source>
        <dbReference type="ARBA" id="ARBA00022792"/>
    </source>
</evidence>
<evidence type="ECO:0008006" key="14">
    <source>
        <dbReference type="Google" id="ProtNLM"/>
    </source>
</evidence>
<dbReference type="InterPro" id="IPR049563">
    <property type="entry name" value="TXTP-like"/>
</dbReference>
<dbReference type="PROSITE" id="PS50920">
    <property type="entry name" value="SOLCAR"/>
    <property type="match status" value="2"/>
</dbReference>
<evidence type="ECO:0000256" key="5">
    <source>
        <dbReference type="ARBA" id="ARBA00022737"/>
    </source>
</evidence>
<evidence type="ECO:0000256" key="8">
    <source>
        <dbReference type="ARBA" id="ARBA00023128"/>
    </source>
</evidence>
<organism evidence="12 13">
    <name type="scientific">Talaromyces pinophilus</name>
    <name type="common">Penicillium pinophilum</name>
    <dbReference type="NCBI Taxonomy" id="128442"/>
    <lineage>
        <taxon>Eukaryota</taxon>
        <taxon>Fungi</taxon>
        <taxon>Dikarya</taxon>
        <taxon>Ascomycota</taxon>
        <taxon>Pezizomycotina</taxon>
        <taxon>Eurotiomycetes</taxon>
        <taxon>Eurotiomycetidae</taxon>
        <taxon>Eurotiales</taxon>
        <taxon>Trichocomaceae</taxon>
        <taxon>Talaromyces</taxon>
        <taxon>Talaromyces sect. Talaromyces</taxon>
    </lineage>
</organism>
<dbReference type="AlphaFoldDB" id="A0A0B8N4U6"/>
<evidence type="ECO:0000256" key="1">
    <source>
        <dbReference type="ARBA" id="ARBA00004225"/>
    </source>
</evidence>
<feature type="repeat" description="Solcar" evidence="10">
    <location>
        <begin position="12"/>
        <end position="90"/>
    </location>
</feature>
<gene>
    <name evidence="12" type="ORF">TCE0_047f17744</name>
</gene>
<comment type="similarity">
    <text evidence="2 11">Belongs to the mitochondrial carrier (TC 2.A.29) family.</text>
</comment>